<organism evidence="1 2">
    <name type="scientific">Panagrolaimus sp. PS1159</name>
    <dbReference type="NCBI Taxonomy" id="55785"/>
    <lineage>
        <taxon>Eukaryota</taxon>
        <taxon>Metazoa</taxon>
        <taxon>Ecdysozoa</taxon>
        <taxon>Nematoda</taxon>
        <taxon>Chromadorea</taxon>
        <taxon>Rhabditida</taxon>
        <taxon>Tylenchina</taxon>
        <taxon>Panagrolaimomorpha</taxon>
        <taxon>Panagrolaimoidea</taxon>
        <taxon>Panagrolaimidae</taxon>
        <taxon>Panagrolaimus</taxon>
    </lineage>
</organism>
<sequence>MMSGKNCPICRTNAFQSDIIKLFIQENNIEIPILKKEEILPYIETKYDGFCQRIIKECKCEIFQYETGKLQYKCLKDFDINICSYEKTGNIQIIFPNEIIVKTFQSKRLDIIRGKTNEKSIVDSNGKRFEHFYQGMRNGIKEFLVKTPNKGFFRSNDDFVRQDVNRIKFCFSKFTIKRSLKNEENGKIIIRVFTNDPKKSLKIQICPEHQSFFIEHFFEIKITRCTNSGFLCNHLNE</sequence>
<name>A0AC35EV75_9BILA</name>
<protein>
    <submittedName>
        <fullName evidence="2">Uncharacterized protein</fullName>
    </submittedName>
</protein>
<accession>A0AC35EV75</accession>
<dbReference type="WBParaSite" id="PS1159_v2.g11001.t1">
    <property type="protein sequence ID" value="PS1159_v2.g11001.t1"/>
    <property type="gene ID" value="PS1159_v2.g11001"/>
</dbReference>
<evidence type="ECO:0000313" key="2">
    <source>
        <dbReference type="WBParaSite" id="PS1159_v2.g11001.t1"/>
    </source>
</evidence>
<evidence type="ECO:0000313" key="1">
    <source>
        <dbReference type="Proteomes" id="UP000887580"/>
    </source>
</evidence>
<proteinExistence type="predicted"/>
<reference evidence="2" key="1">
    <citation type="submission" date="2022-11" db="UniProtKB">
        <authorList>
            <consortium name="WormBaseParasite"/>
        </authorList>
    </citation>
    <scope>IDENTIFICATION</scope>
</reference>
<dbReference type="Proteomes" id="UP000887580">
    <property type="component" value="Unplaced"/>
</dbReference>